<keyword evidence="1" id="KW-1133">Transmembrane helix</keyword>
<evidence type="ECO:0000256" key="2">
    <source>
        <dbReference type="SAM" id="SignalP"/>
    </source>
</evidence>
<evidence type="ECO:0000313" key="4">
    <source>
        <dbReference type="Proteomes" id="UP000672097"/>
    </source>
</evidence>
<keyword evidence="4" id="KW-1185">Reference proteome</keyword>
<feature type="transmembrane region" description="Helical" evidence="1">
    <location>
        <begin position="269"/>
        <end position="288"/>
    </location>
</feature>
<gene>
    <name evidence="3" type="ORF">KAK11_11620</name>
</gene>
<sequence length="295" mass="32292">MNKTMHWLIATLWMACATWAQAQGMSPEEQKRVFADAEQVAQSGPAAIALAQQAQLKLPEGHTFVPQPQAQKLLNAMGNPGSDPRLQGLIFPKGDGQWFMTVRFENSGYIKDDDAKEWNADDLLKSYKEGTEAANEERSKMGVPALEILGWAQPPQYDVGTHRLAWAMSSREKGAPAGAEQGVNYNTYVLGREGYFTMNLVTDLKQLDAHKPAAHTLLAALNFDEGKRYADFNPSTDKVAEYGLAALVVGAAAKKLGLLATLGLFLAKFWKIALIGLAFLGGPLLKLFRRNKAEV</sequence>
<keyword evidence="2" id="KW-0732">Signal</keyword>
<keyword evidence="1" id="KW-0812">Transmembrane</keyword>
<protein>
    <submittedName>
        <fullName evidence="3">DUF2167 domain-containing protein</fullName>
    </submittedName>
</protein>
<comment type="caution">
    <text evidence="3">The sequence shown here is derived from an EMBL/GenBank/DDBJ whole genome shotgun (WGS) entry which is preliminary data.</text>
</comment>
<dbReference type="PROSITE" id="PS51257">
    <property type="entry name" value="PROKAR_LIPOPROTEIN"/>
    <property type="match status" value="1"/>
</dbReference>
<reference evidence="3 4" key="1">
    <citation type="submission" date="2021-04" db="EMBL/GenBank/DDBJ databases">
        <title>The genome sequence of type strain Ideonella paludis KCTC 32238.</title>
        <authorList>
            <person name="Liu Y."/>
        </authorList>
    </citation>
    <scope>NUCLEOTIDE SEQUENCE [LARGE SCALE GENOMIC DNA]</scope>
    <source>
        <strain evidence="3 4">KCTC 32238</strain>
    </source>
</reference>
<organism evidence="3 4">
    <name type="scientific">Ideonella paludis</name>
    <dbReference type="NCBI Taxonomy" id="1233411"/>
    <lineage>
        <taxon>Bacteria</taxon>
        <taxon>Pseudomonadati</taxon>
        <taxon>Pseudomonadota</taxon>
        <taxon>Betaproteobacteria</taxon>
        <taxon>Burkholderiales</taxon>
        <taxon>Sphaerotilaceae</taxon>
        <taxon>Ideonella</taxon>
    </lineage>
</organism>
<feature type="chain" id="PRO_5046505893" evidence="2">
    <location>
        <begin position="23"/>
        <end position="295"/>
    </location>
</feature>
<proteinExistence type="predicted"/>
<dbReference type="RefSeq" id="WP_210809290.1">
    <property type="nucleotide sequence ID" value="NZ_JAGQDG010000004.1"/>
</dbReference>
<evidence type="ECO:0000313" key="3">
    <source>
        <dbReference type="EMBL" id="MBQ0935976.1"/>
    </source>
</evidence>
<dbReference type="Proteomes" id="UP000672097">
    <property type="component" value="Unassembled WGS sequence"/>
</dbReference>
<feature type="signal peptide" evidence="2">
    <location>
        <begin position="1"/>
        <end position="22"/>
    </location>
</feature>
<name>A0ABS5DYS1_9BURK</name>
<accession>A0ABS5DYS1</accession>
<evidence type="ECO:0000256" key="1">
    <source>
        <dbReference type="SAM" id="Phobius"/>
    </source>
</evidence>
<dbReference type="InterPro" id="IPR018682">
    <property type="entry name" value="DUF2167_membr"/>
</dbReference>
<keyword evidence="1" id="KW-0472">Membrane</keyword>
<dbReference type="EMBL" id="JAGQDG010000004">
    <property type="protein sequence ID" value="MBQ0935976.1"/>
    <property type="molecule type" value="Genomic_DNA"/>
</dbReference>
<dbReference type="Pfam" id="PF09935">
    <property type="entry name" value="DUF2167"/>
    <property type="match status" value="1"/>
</dbReference>